<evidence type="ECO:0000313" key="3">
    <source>
        <dbReference type="Proteomes" id="UP000092993"/>
    </source>
</evidence>
<dbReference type="Proteomes" id="UP000092993">
    <property type="component" value="Unassembled WGS sequence"/>
</dbReference>
<protein>
    <recommendedName>
        <fullName evidence="1">DUF6593 domain-containing protein</fullName>
    </recommendedName>
</protein>
<reference evidence="2 3" key="1">
    <citation type="submission" date="2016-03" db="EMBL/GenBank/DDBJ databases">
        <title>Whole genome sequencing of Grifola frondosa 9006-11.</title>
        <authorList>
            <person name="Min B."/>
            <person name="Park H."/>
            <person name="Kim J.-G."/>
            <person name="Cho H."/>
            <person name="Oh Y.-L."/>
            <person name="Kong W.-S."/>
            <person name="Choi I.-G."/>
        </authorList>
    </citation>
    <scope>NUCLEOTIDE SEQUENCE [LARGE SCALE GENOMIC DNA]</scope>
    <source>
        <strain evidence="2 3">9006-11</strain>
    </source>
</reference>
<dbReference type="OMA" id="MEGHFAF"/>
<proteinExistence type="predicted"/>
<dbReference type="OrthoDB" id="3360976at2759"/>
<dbReference type="AlphaFoldDB" id="A0A1C7MFN6"/>
<evidence type="ECO:0000259" key="1">
    <source>
        <dbReference type="Pfam" id="PF20236"/>
    </source>
</evidence>
<evidence type="ECO:0000313" key="2">
    <source>
        <dbReference type="EMBL" id="OBZ75166.1"/>
    </source>
</evidence>
<sequence>MELHFSRNFVANTVLSDSDGQLCYRICTPFKWSNKTTVIYRICRGDNVASKTDNGDGSDEPYGSVNVEEELAKIHWHVLDSSKLEYGGQIVDISKFMPRNGALGRTRTFKGPDDCSYIWHLGRFKRSLADESKQVARLRRANFFTGRKAVLEVFPAGMHMLDLIVTTFVFVEKIREDRTKGGLFLGAA</sequence>
<comment type="caution">
    <text evidence="2">The sequence shown here is derived from an EMBL/GenBank/DDBJ whole genome shotgun (WGS) entry which is preliminary data.</text>
</comment>
<dbReference type="EMBL" id="LUGG01000004">
    <property type="protein sequence ID" value="OBZ75166.1"/>
    <property type="molecule type" value="Genomic_DNA"/>
</dbReference>
<feature type="domain" description="DUF6593" evidence="1">
    <location>
        <begin position="10"/>
        <end position="177"/>
    </location>
</feature>
<accession>A0A1C7MFN6</accession>
<dbReference type="Pfam" id="PF20236">
    <property type="entry name" value="DUF6593"/>
    <property type="match status" value="1"/>
</dbReference>
<name>A0A1C7MFN6_GRIFR</name>
<keyword evidence="3" id="KW-1185">Reference proteome</keyword>
<organism evidence="2 3">
    <name type="scientific">Grifola frondosa</name>
    <name type="common">Maitake</name>
    <name type="synonym">Polyporus frondosus</name>
    <dbReference type="NCBI Taxonomy" id="5627"/>
    <lineage>
        <taxon>Eukaryota</taxon>
        <taxon>Fungi</taxon>
        <taxon>Dikarya</taxon>
        <taxon>Basidiomycota</taxon>
        <taxon>Agaricomycotina</taxon>
        <taxon>Agaricomycetes</taxon>
        <taxon>Polyporales</taxon>
        <taxon>Grifolaceae</taxon>
        <taxon>Grifola</taxon>
    </lineage>
</organism>
<dbReference type="InterPro" id="IPR046528">
    <property type="entry name" value="DUF6593"/>
</dbReference>
<gene>
    <name evidence="2" type="ORF">A0H81_04955</name>
</gene>